<evidence type="ECO:0000256" key="8">
    <source>
        <dbReference type="SAM" id="Phobius"/>
    </source>
</evidence>
<dbReference type="CDD" id="cd08662">
    <property type="entry name" value="M13"/>
    <property type="match status" value="1"/>
</dbReference>
<dbReference type="GO" id="GO:0004222">
    <property type="term" value="F:metalloendopeptidase activity"/>
    <property type="evidence" value="ECO:0007669"/>
    <property type="project" value="InterPro"/>
</dbReference>
<dbReference type="PANTHER" id="PTHR11733:SF167">
    <property type="entry name" value="FI17812P1-RELATED"/>
    <property type="match status" value="1"/>
</dbReference>
<sequence>MSESSSLLRNTQEAPAVNERPWWFKYALAGGAIVVIGGIVWIATAQGKPVVAIGPQGQAGPVNTTTTGVPVTTTTAVPVPTTTTLAPVTTTTAPETTAATTTANVTAVPNTTAPDTIVAPVPAQFAAFFKDMESKLDRSVNPCDDFYQYACGGWLHATTLKESDSSVDSSFYVINQDNERILKDILATKPALVDPFYQACLTEGDVNADAVVDVSLRLNHIVSIESLDELIAFAGVLNTESSVSSFFDVGVSTDSKNSTLNVVALAQGGLTLPSVEYYAADKIAPYVASLQTYLTKLESVEAFTGVTASALLDVEAQLAKISLTQAELRDPWATYHKFTLGEVTAKYPLVASFLKGAQPTLVNQTNVPVVIPTPTYFDALAGLLQATDLSALKAYLSFRVIHAASTYLGETFRVANHDFNGVLQGQVATQSRAEFCLALTQTLLGEHLGKLFMDKVFDGATKAQAKDLIKQIEDSMVDILNGAAWLDAPTRQVGLDKVAQIRNFIGGPDAVAPLPFNLTSSFYTNVKLFADWTTAKSWASLNEPVDQTKWDMFAYTVNAYNDPTANKIVFPAAILQPPFYNARSFPAVANYARIGMVMGHELTHGFDDEGRNFDPKGQLKSWWSDSVGATFEKNAQCLADQYSTFPIVSVDGHTLLGHLNGQLTLGENIADNGGLKLAYQAYQRAKKANAAIADIGADDAQLYFTAFAQGWCQKRSDGNAILRMNTDPHSPGKWRVHGPLYNSQYFADAFKCPVGSPMNPAKKCTVW</sequence>
<evidence type="ECO:0000256" key="6">
    <source>
        <dbReference type="ARBA" id="ARBA00022833"/>
    </source>
</evidence>
<evidence type="ECO:0000256" key="5">
    <source>
        <dbReference type="ARBA" id="ARBA00022801"/>
    </source>
</evidence>
<organism evidence="11 12">
    <name type="scientific">Aphanomyces invadans</name>
    <dbReference type="NCBI Taxonomy" id="157072"/>
    <lineage>
        <taxon>Eukaryota</taxon>
        <taxon>Sar</taxon>
        <taxon>Stramenopiles</taxon>
        <taxon>Oomycota</taxon>
        <taxon>Saprolegniomycetes</taxon>
        <taxon>Saprolegniales</taxon>
        <taxon>Verrucalvaceae</taxon>
        <taxon>Aphanomyces</taxon>
    </lineage>
</organism>
<evidence type="ECO:0000313" key="12">
    <source>
        <dbReference type="Proteomes" id="UP000285060"/>
    </source>
</evidence>
<evidence type="ECO:0000256" key="1">
    <source>
        <dbReference type="ARBA" id="ARBA00001947"/>
    </source>
</evidence>
<keyword evidence="12" id="KW-1185">Reference proteome</keyword>
<dbReference type="InterPro" id="IPR024079">
    <property type="entry name" value="MetalloPept_cat_dom_sf"/>
</dbReference>
<keyword evidence="3" id="KW-0645">Protease</keyword>
<evidence type="ECO:0008006" key="13">
    <source>
        <dbReference type="Google" id="ProtNLM"/>
    </source>
</evidence>
<dbReference type="GO" id="GO:0005886">
    <property type="term" value="C:plasma membrane"/>
    <property type="evidence" value="ECO:0007669"/>
    <property type="project" value="TreeGrafter"/>
</dbReference>
<comment type="caution">
    <text evidence="11">The sequence shown here is derived from an EMBL/GenBank/DDBJ whole genome shotgun (WGS) entry which is preliminary data.</text>
</comment>
<keyword evidence="8" id="KW-0812">Transmembrane</keyword>
<comment type="similarity">
    <text evidence="2">Belongs to the peptidase M13 family.</text>
</comment>
<keyword evidence="8" id="KW-0472">Membrane</keyword>
<name>A0A3R6Y2Q7_9STRA</name>
<dbReference type="VEuPathDB" id="FungiDB:H310_10803"/>
<dbReference type="InterPro" id="IPR042089">
    <property type="entry name" value="Peptidase_M13_dom_2"/>
</dbReference>
<dbReference type="InterPro" id="IPR008753">
    <property type="entry name" value="Peptidase_M13_N"/>
</dbReference>
<dbReference type="Gene3D" id="1.10.1380.10">
    <property type="entry name" value="Neutral endopeptidase , domain2"/>
    <property type="match status" value="1"/>
</dbReference>
<evidence type="ECO:0000259" key="9">
    <source>
        <dbReference type="Pfam" id="PF01431"/>
    </source>
</evidence>
<keyword evidence="8" id="KW-1133">Transmembrane helix</keyword>
<dbReference type="Proteomes" id="UP000285060">
    <property type="component" value="Unassembled WGS sequence"/>
</dbReference>
<dbReference type="SUPFAM" id="SSF55486">
    <property type="entry name" value="Metalloproteases ('zincins'), catalytic domain"/>
    <property type="match status" value="1"/>
</dbReference>
<accession>A0A3R6Y2Q7</accession>
<protein>
    <recommendedName>
        <fullName evidence="13">Peptidase M13 C-terminal domain-containing protein</fullName>
    </recommendedName>
</protein>
<evidence type="ECO:0000256" key="7">
    <source>
        <dbReference type="ARBA" id="ARBA00023049"/>
    </source>
</evidence>
<keyword evidence="7" id="KW-0482">Metalloprotease</keyword>
<dbReference type="InterPro" id="IPR018497">
    <property type="entry name" value="Peptidase_M13_C"/>
</dbReference>
<keyword evidence="6" id="KW-0862">Zinc</keyword>
<dbReference type="Pfam" id="PF05649">
    <property type="entry name" value="Peptidase_M13_N"/>
    <property type="match status" value="1"/>
</dbReference>
<evidence type="ECO:0000256" key="2">
    <source>
        <dbReference type="ARBA" id="ARBA00007357"/>
    </source>
</evidence>
<comment type="cofactor">
    <cofactor evidence="1">
        <name>Zn(2+)</name>
        <dbReference type="ChEBI" id="CHEBI:29105"/>
    </cofactor>
</comment>
<gene>
    <name evidence="11" type="ORF">DYB32_008692</name>
</gene>
<dbReference type="Gene3D" id="3.40.390.10">
    <property type="entry name" value="Collagenase (Catalytic Domain)"/>
    <property type="match status" value="1"/>
</dbReference>
<dbReference type="GO" id="GO:0016485">
    <property type="term" value="P:protein processing"/>
    <property type="evidence" value="ECO:0007669"/>
    <property type="project" value="TreeGrafter"/>
</dbReference>
<dbReference type="PANTHER" id="PTHR11733">
    <property type="entry name" value="ZINC METALLOPROTEASE FAMILY M13 NEPRILYSIN-RELATED"/>
    <property type="match status" value="1"/>
</dbReference>
<dbReference type="PROSITE" id="PS51885">
    <property type="entry name" value="NEPRILYSIN"/>
    <property type="match status" value="1"/>
</dbReference>
<feature type="transmembrane region" description="Helical" evidence="8">
    <location>
        <begin position="23"/>
        <end position="43"/>
    </location>
</feature>
<dbReference type="AlphaFoldDB" id="A0A3R6Y2Q7"/>
<evidence type="ECO:0000256" key="3">
    <source>
        <dbReference type="ARBA" id="ARBA00022670"/>
    </source>
</evidence>
<keyword evidence="4" id="KW-0479">Metal-binding</keyword>
<evidence type="ECO:0000256" key="4">
    <source>
        <dbReference type="ARBA" id="ARBA00022723"/>
    </source>
</evidence>
<feature type="domain" description="Peptidase M13 C-terminal" evidence="9">
    <location>
        <begin position="558"/>
        <end position="766"/>
    </location>
</feature>
<dbReference type="GO" id="GO:0046872">
    <property type="term" value="F:metal ion binding"/>
    <property type="evidence" value="ECO:0007669"/>
    <property type="project" value="UniProtKB-KW"/>
</dbReference>
<evidence type="ECO:0000259" key="10">
    <source>
        <dbReference type="Pfam" id="PF05649"/>
    </source>
</evidence>
<keyword evidence="5" id="KW-0378">Hydrolase</keyword>
<feature type="domain" description="Peptidase M13 N-terminal" evidence="10">
    <location>
        <begin position="142"/>
        <end position="508"/>
    </location>
</feature>
<dbReference type="InterPro" id="IPR000718">
    <property type="entry name" value="Peptidase_M13"/>
</dbReference>
<evidence type="ECO:0000313" key="11">
    <source>
        <dbReference type="EMBL" id="RHY24786.1"/>
    </source>
</evidence>
<dbReference type="PRINTS" id="PR00786">
    <property type="entry name" value="NEPRILYSIN"/>
</dbReference>
<reference evidence="11 12" key="1">
    <citation type="submission" date="2018-08" db="EMBL/GenBank/DDBJ databases">
        <title>Aphanomyces genome sequencing and annotation.</title>
        <authorList>
            <person name="Minardi D."/>
            <person name="Oidtmann B."/>
            <person name="Van Der Giezen M."/>
            <person name="Studholme D.J."/>
        </authorList>
    </citation>
    <scope>NUCLEOTIDE SEQUENCE [LARGE SCALE GENOMIC DNA]</scope>
    <source>
        <strain evidence="11 12">NJM0002</strain>
    </source>
</reference>
<dbReference type="Pfam" id="PF01431">
    <property type="entry name" value="Peptidase_M13"/>
    <property type="match status" value="1"/>
</dbReference>
<proteinExistence type="inferred from homology"/>
<dbReference type="EMBL" id="QUSY01001500">
    <property type="protein sequence ID" value="RHY24786.1"/>
    <property type="molecule type" value="Genomic_DNA"/>
</dbReference>